<organism evidence="1">
    <name type="scientific">Myoviridae sp. ctHP32</name>
    <dbReference type="NCBI Taxonomy" id="2823539"/>
    <lineage>
        <taxon>Viruses</taxon>
        <taxon>Duplodnaviria</taxon>
        <taxon>Heunggongvirae</taxon>
        <taxon>Uroviricota</taxon>
        <taxon>Caudoviricetes</taxon>
    </lineage>
</organism>
<evidence type="ECO:0000313" key="1">
    <source>
        <dbReference type="EMBL" id="DAD68802.1"/>
    </source>
</evidence>
<evidence type="ECO:0008006" key="2">
    <source>
        <dbReference type="Google" id="ProtNLM"/>
    </source>
</evidence>
<accession>A0A8S5LFT8</accession>
<dbReference type="SUPFAM" id="SSF160719">
    <property type="entry name" value="gpW/gp25-like"/>
    <property type="match status" value="1"/>
</dbReference>
<sequence>MPTLPQNSVTLQPDIEFTQQPTLTWYVDPSTRRIRGMADGLQAITQTVEIILNVEQFYWQIYGPDFGMQWRGLIGQDPGYVAAEMQRRILDAFSVDARILGIANFKYSVSGSTLTASMTVRTVYGDTDQTVEVDIT</sequence>
<reference evidence="1" key="1">
    <citation type="journal article" date="2021" name="Proc. Natl. Acad. Sci. U.S.A.">
        <title>A Catalog of Tens of Thousands of Viruses from Human Metagenomes Reveals Hidden Associations with Chronic Diseases.</title>
        <authorList>
            <person name="Tisza M.J."/>
            <person name="Buck C.B."/>
        </authorList>
    </citation>
    <scope>NUCLEOTIDE SEQUENCE</scope>
    <source>
        <strain evidence="1">CtHP32</strain>
    </source>
</reference>
<dbReference type="Pfam" id="PF10934">
    <property type="entry name" value="Sheath_initiator"/>
    <property type="match status" value="1"/>
</dbReference>
<protein>
    <recommendedName>
        <fullName evidence="2">DUF2634 domain-containing protein</fullName>
    </recommendedName>
</protein>
<proteinExistence type="predicted"/>
<dbReference type="EMBL" id="BK014710">
    <property type="protein sequence ID" value="DAD68802.1"/>
    <property type="molecule type" value="Genomic_DNA"/>
</dbReference>
<name>A0A8S5LFT8_9CAUD</name>
<dbReference type="InterPro" id="IPR020288">
    <property type="entry name" value="Sheath_initiator"/>
</dbReference>